<dbReference type="PANTHER" id="PTHR21137">
    <property type="entry name" value="ODORANT RECEPTOR"/>
    <property type="match status" value="1"/>
</dbReference>
<evidence type="ECO:0000256" key="3">
    <source>
        <dbReference type="ARBA" id="ARBA00022606"/>
    </source>
</evidence>
<proteinExistence type="inferred from homology"/>
<dbReference type="Pfam" id="PF02949">
    <property type="entry name" value="7tm_6"/>
    <property type="match status" value="1"/>
</dbReference>
<evidence type="ECO:0000313" key="12">
    <source>
        <dbReference type="RefSeq" id="XP_017769591.1"/>
    </source>
</evidence>
<dbReference type="PANTHER" id="PTHR21137:SF35">
    <property type="entry name" value="ODORANT RECEPTOR 19A-RELATED"/>
    <property type="match status" value="1"/>
</dbReference>
<evidence type="ECO:0000256" key="6">
    <source>
        <dbReference type="ARBA" id="ARBA00022989"/>
    </source>
</evidence>
<comment type="similarity">
    <text evidence="10">Belongs to the insect chemoreceptor superfamily. Heteromeric odorant receptor channel (TC 1.A.69) family.</text>
</comment>
<evidence type="ECO:0000256" key="1">
    <source>
        <dbReference type="ARBA" id="ARBA00004651"/>
    </source>
</evidence>
<keyword evidence="5 10" id="KW-0552">Olfaction</keyword>
<keyword evidence="11" id="KW-1185">Reference proteome</keyword>
<evidence type="ECO:0000256" key="5">
    <source>
        <dbReference type="ARBA" id="ARBA00022725"/>
    </source>
</evidence>
<evidence type="ECO:0000256" key="2">
    <source>
        <dbReference type="ARBA" id="ARBA00022475"/>
    </source>
</evidence>
<keyword evidence="3 10" id="KW-0716">Sensory transduction</keyword>
<keyword evidence="9 10" id="KW-0807">Transducer</keyword>
<gene>
    <name evidence="12" type="primary">LOC108557549</name>
</gene>
<evidence type="ECO:0000256" key="9">
    <source>
        <dbReference type="ARBA" id="ARBA00023224"/>
    </source>
</evidence>
<evidence type="ECO:0000256" key="7">
    <source>
        <dbReference type="ARBA" id="ARBA00023136"/>
    </source>
</evidence>
<keyword evidence="8 10" id="KW-0675">Receptor</keyword>
<feature type="transmembrane region" description="Helical" evidence="10">
    <location>
        <begin position="251"/>
        <end position="267"/>
    </location>
</feature>
<feature type="transmembrane region" description="Helical" evidence="10">
    <location>
        <begin position="81"/>
        <end position="102"/>
    </location>
</feature>
<reference evidence="12" key="1">
    <citation type="submission" date="2025-08" db="UniProtKB">
        <authorList>
            <consortium name="RefSeq"/>
        </authorList>
    </citation>
    <scope>IDENTIFICATION</scope>
    <source>
        <tissue evidence="12">Whole Larva</tissue>
    </source>
</reference>
<comment type="caution">
    <text evidence="10">Lacks conserved residue(s) required for the propagation of feature annotation.</text>
</comment>
<comment type="subcellular location">
    <subcellularLocation>
        <location evidence="1 10">Cell membrane</location>
        <topology evidence="1 10">Multi-pass membrane protein</topology>
    </subcellularLocation>
</comment>
<keyword evidence="7 10" id="KW-0472">Membrane</keyword>
<sequence>MYSFFETYHHLDLFIKNLNFALTHLMGAIKCAFWFRRGSYLIAIIRTLEQPRFQYVQSETFNPGKISVDAKRRGFKYTMAFFLLAHMTLSSSYIPSGLMAVFRPTYVLDTHGNATFVQQLPYFSWIPFKHDTPTTYIFALVYQAGPMVSYAYSIVGMDTLFMNIMNYLACHLQILSGAFATVVQRSKQQPERELKKCIVHLQTVIRMCEKLEDVHKYLTLGQVMATLFILCTSLFLVSTTPVASKQFAAESVYMIAMGFQLVLYCWFGNQVTLGASEIPMALWKCDWLSTTKSFKACMLITMIRMKKPIYLTVGKFAPLTLATYVAILKGSYSFFAVLKKAND</sequence>
<keyword evidence="4 10" id="KW-0812">Transmembrane</keyword>
<dbReference type="RefSeq" id="XP_017769591.1">
    <property type="nucleotide sequence ID" value="XM_017914102.1"/>
</dbReference>
<keyword evidence="6 10" id="KW-1133">Transmembrane helix</keyword>
<organism evidence="11 12">
    <name type="scientific">Nicrophorus vespilloides</name>
    <name type="common">Boreal carrion beetle</name>
    <dbReference type="NCBI Taxonomy" id="110193"/>
    <lineage>
        <taxon>Eukaryota</taxon>
        <taxon>Metazoa</taxon>
        <taxon>Ecdysozoa</taxon>
        <taxon>Arthropoda</taxon>
        <taxon>Hexapoda</taxon>
        <taxon>Insecta</taxon>
        <taxon>Pterygota</taxon>
        <taxon>Neoptera</taxon>
        <taxon>Endopterygota</taxon>
        <taxon>Coleoptera</taxon>
        <taxon>Polyphaga</taxon>
        <taxon>Staphyliniformia</taxon>
        <taxon>Silphidae</taxon>
        <taxon>Nicrophorinae</taxon>
        <taxon>Nicrophorus</taxon>
    </lineage>
</organism>
<evidence type="ECO:0000256" key="8">
    <source>
        <dbReference type="ARBA" id="ARBA00023170"/>
    </source>
</evidence>
<dbReference type="InterPro" id="IPR004117">
    <property type="entry name" value="7tm6_olfct_rcpt"/>
</dbReference>
<accession>A0ABM1M4U1</accession>
<feature type="transmembrane region" description="Helical" evidence="10">
    <location>
        <begin position="308"/>
        <end position="327"/>
    </location>
</feature>
<evidence type="ECO:0000313" key="11">
    <source>
        <dbReference type="Proteomes" id="UP000695000"/>
    </source>
</evidence>
<feature type="transmembrane region" description="Helical" evidence="10">
    <location>
        <begin position="217"/>
        <end position="239"/>
    </location>
</feature>
<evidence type="ECO:0000256" key="4">
    <source>
        <dbReference type="ARBA" id="ARBA00022692"/>
    </source>
</evidence>
<protein>
    <recommendedName>
        <fullName evidence="10">Odorant receptor</fullName>
    </recommendedName>
</protein>
<keyword evidence="2" id="KW-1003">Cell membrane</keyword>
<dbReference type="GeneID" id="108557549"/>
<name>A0ABM1M4U1_NICVS</name>
<dbReference type="Proteomes" id="UP000695000">
    <property type="component" value="Unplaced"/>
</dbReference>
<evidence type="ECO:0000256" key="10">
    <source>
        <dbReference type="RuleBase" id="RU351113"/>
    </source>
</evidence>